<dbReference type="GeneID" id="71762215"/>
<name>A0AAV3SBL3_HALDO</name>
<keyword evidence="1" id="KW-0472">Membrane</keyword>
<keyword evidence="4" id="KW-1185">Reference proteome</keyword>
<evidence type="ECO:0000313" key="4">
    <source>
        <dbReference type="Proteomes" id="UP000830542"/>
    </source>
</evidence>
<dbReference type="KEGG" id="hdo:MUK72_10165"/>
<dbReference type="Proteomes" id="UP001500962">
    <property type="component" value="Unassembled WGS sequence"/>
</dbReference>
<evidence type="ECO:0000313" key="3">
    <source>
        <dbReference type="EMBL" id="UOO94332.1"/>
    </source>
</evidence>
<protein>
    <submittedName>
        <fullName evidence="2">Uncharacterized protein</fullName>
    </submittedName>
</protein>
<keyword evidence="1" id="KW-0812">Transmembrane</keyword>
<feature type="transmembrane region" description="Helical" evidence="1">
    <location>
        <begin position="82"/>
        <end position="105"/>
    </location>
</feature>
<dbReference type="Proteomes" id="UP000830542">
    <property type="component" value="Chromosome"/>
</dbReference>
<accession>A0AAV3SBL3</accession>
<reference evidence="3" key="2">
    <citation type="submission" date="2022-04" db="EMBL/GenBank/DDBJ databases">
        <title>Sequencing and genomic assembly of Halococcus dombrowskii.</title>
        <authorList>
            <person name="Lim S.W."/>
            <person name="MacLea K.S."/>
        </authorList>
    </citation>
    <scope>NUCLEOTIDE SEQUENCE</scope>
    <source>
        <strain evidence="3">H4</strain>
    </source>
</reference>
<feature type="transmembrane region" description="Helical" evidence="1">
    <location>
        <begin position="21"/>
        <end position="44"/>
    </location>
</feature>
<feature type="transmembrane region" description="Helical" evidence="1">
    <location>
        <begin position="56"/>
        <end position="75"/>
    </location>
</feature>
<keyword evidence="1" id="KW-1133">Transmembrane helix</keyword>
<reference evidence="2" key="3">
    <citation type="submission" date="2023-12" db="EMBL/GenBank/DDBJ databases">
        <authorList>
            <person name="Sun Q."/>
            <person name="Inoue M."/>
        </authorList>
    </citation>
    <scope>NUCLEOTIDE SEQUENCE</scope>
    <source>
        <strain evidence="2">JCM 12289</strain>
    </source>
</reference>
<feature type="transmembrane region" description="Helical" evidence="1">
    <location>
        <begin position="117"/>
        <end position="140"/>
    </location>
</feature>
<dbReference type="RefSeq" id="WP_244699791.1">
    <property type="nucleotide sequence ID" value="NZ_BAAADN010000002.1"/>
</dbReference>
<dbReference type="EMBL" id="CP095005">
    <property type="protein sequence ID" value="UOO94332.1"/>
    <property type="molecule type" value="Genomic_DNA"/>
</dbReference>
<evidence type="ECO:0000256" key="1">
    <source>
        <dbReference type="SAM" id="Phobius"/>
    </source>
</evidence>
<reference evidence="2" key="1">
    <citation type="journal article" date="2014" name="Int. J. Syst. Evol. Microbiol.">
        <title>Complete genome sequence of Corynebacterium casei LMG S-19264T (=DSM 44701T), isolated from a smear-ripened cheese.</title>
        <authorList>
            <consortium name="US DOE Joint Genome Institute (JGI-PGF)"/>
            <person name="Walter F."/>
            <person name="Albersmeier A."/>
            <person name="Kalinowski J."/>
            <person name="Ruckert C."/>
        </authorList>
    </citation>
    <scope>NUCLEOTIDE SEQUENCE</scope>
    <source>
        <strain evidence="2">JCM 12289</strain>
    </source>
</reference>
<dbReference type="AlphaFoldDB" id="A0AAV3SBL3"/>
<organism evidence="2 5">
    <name type="scientific">Halococcus dombrowskii</name>
    <dbReference type="NCBI Taxonomy" id="179637"/>
    <lineage>
        <taxon>Archaea</taxon>
        <taxon>Methanobacteriati</taxon>
        <taxon>Methanobacteriota</taxon>
        <taxon>Stenosarchaea group</taxon>
        <taxon>Halobacteria</taxon>
        <taxon>Halobacteriales</taxon>
        <taxon>Halococcaceae</taxon>
        <taxon>Halococcus</taxon>
    </lineage>
</organism>
<evidence type="ECO:0000313" key="2">
    <source>
        <dbReference type="EMBL" id="GAA0449711.1"/>
    </source>
</evidence>
<evidence type="ECO:0000313" key="5">
    <source>
        <dbReference type="Proteomes" id="UP001500962"/>
    </source>
</evidence>
<gene>
    <name evidence="2" type="ORF">GCM10008985_01470</name>
    <name evidence="3" type="ORF">MUK72_10165</name>
</gene>
<sequence>MTQDTSDLHTRIDSRSAFANVLALSGYVGLAVGLCLEAYRLYLVDSAIGMGSAPEWVTLSGSSLLVGSVVVLLYARVLDEVFAGWLDIAVIGLLAGQWGVALASYLDAMVGGPGSPYGFFVIAAAGVYALVAVAAALNYLRRCWPTIGGVANRRSQEE</sequence>
<dbReference type="EMBL" id="BAAADN010000002">
    <property type="protein sequence ID" value="GAA0449711.1"/>
    <property type="molecule type" value="Genomic_DNA"/>
</dbReference>
<proteinExistence type="predicted"/>